<dbReference type="InterPro" id="IPR029673">
    <property type="entry name" value="TMEM179"/>
</dbReference>
<feature type="transmembrane region" description="Helical" evidence="6">
    <location>
        <begin position="107"/>
        <end position="131"/>
    </location>
</feature>
<accession>A0A3P9A9S7</accession>
<evidence type="ECO:0000313" key="7">
    <source>
        <dbReference type="Ensembl" id="ENSELUP00000037961.1"/>
    </source>
</evidence>
<comment type="subcellular location">
    <subcellularLocation>
        <location evidence="1">Membrane</location>
        <topology evidence="1">Multi-pass membrane protein</topology>
    </subcellularLocation>
</comment>
<dbReference type="GeneTree" id="ENSGT00510000048283"/>
<evidence type="ECO:0000256" key="3">
    <source>
        <dbReference type="ARBA" id="ARBA00022989"/>
    </source>
</evidence>
<dbReference type="Proteomes" id="UP000265140">
    <property type="component" value="Chromosome 23"/>
</dbReference>
<dbReference type="InParanoid" id="A0A3P9A9S7"/>
<keyword evidence="3 6" id="KW-1133">Transmembrane helix</keyword>
<comment type="similarity">
    <text evidence="5">Belongs to the TMEM179 family.</text>
</comment>
<dbReference type="AlphaFoldDB" id="A0A3P9A9S7"/>
<dbReference type="OrthoDB" id="6423876at2759"/>
<dbReference type="KEGG" id="els:105020465"/>
<organism evidence="7 8">
    <name type="scientific">Esox lucius</name>
    <name type="common">Northern pike</name>
    <dbReference type="NCBI Taxonomy" id="8010"/>
    <lineage>
        <taxon>Eukaryota</taxon>
        <taxon>Metazoa</taxon>
        <taxon>Chordata</taxon>
        <taxon>Craniata</taxon>
        <taxon>Vertebrata</taxon>
        <taxon>Euteleostomi</taxon>
        <taxon>Actinopterygii</taxon>
        <taxon>Neopterygii</taxon>
        <taxon>Teleostei</taxon>
        <taxon>Protacanthopterygii</taxon>
        <taxon>Esociformes</taxon>
        <taxon>Esocidae</taxon>
        <taxon>Esox</taxon>
    </lineage>
</organism>
<dbReference type="Bgee" id="ENSELUG00000000705">
    <property type="expression patterns" value="Expressed in brain and 5 other cell types or tissues"/>
</dbReference>
<evidence type="ECO:0000256" key="1">
    <source>
        <dbReference type="ARBA" id="ARBA00004141"/>
    </source>
</evidence>
<evidence type="ECO:0008006" key="9">
    <source>
        <dbReference type="Google" id="ProtNLM"/>
    </source>
</evidence>
<reference evidence="7" key="3">
    <citation type="submission" date="2025-08" db="UniProtKB">
        <authorList>
            <consortium name="Ensembl"/>
        </authorList>
    </citation>
    <scope>IDENTIFICATION</scope>
</reference>
<reference evidence="7" key="2">
    <citation type="submission" date="2020-02" db="EMBL/GenBank/DDBJ databases">
        <title>Esox lucius (northern pike) genome, fEsoLuc1, primary haplotype.</title>
        <authorList>
            <person name="Myers G."/>
            <person name="Karagic N."/>
            <person name="Meyer A."/>
            <person name="Pippel M."/>
            <person name="Reichard M."/>
            <person name="Winkler S."/>
            <person name="Tracey A."/>
            <person name="Sims Y."/>
            <person name="Howe K."/>
            <person name="Rhie A."/>
            <person name="Formenti G."/>
            <person name="Durbin R."/>
            <person name="Fedrigo O."/>
            <person name="Jarvis E.D."/>
        </authorList>
    </citation>
    <scope>NUCLEOTIDE SEQUENCE [LARGE SCALE GENOMIC DNA]</scope>
</reference>
<keyword evidence="4 6" id="KW-0472">Membrane</keyword>
<evidence type="ECO:0000256" key="6">
    <source>
        <dbReference type="SAM" id="Phobius"/>
    </source>
</evidence>
<dbReference type="RefSeq" id="XP_010885839.1">
    <property type="nucleotide sequence ID" value="XM_010887537.3"/>
</dbReference>
<dbReference type="Ensembl" id="ENSELUT00000027952.3">
    <property type="protein sequence ID" value="ENSELUP00000037961.1"/>
    <property type="gene ID" value="ENSELUG00000000705.3"/>
</dbReference>
<keyword evidence="2 6" id="KW-0812">Transmembrane</keyword>
<reference evidence="7" key="4">
    <citation type="submission" date="2025-09" db="UniProtKB">
        <authorList>
            <consortium name="Ensembl"/>
        </authorList>
    </citation>
    <scope>IDENTIFICATION</scope>
</reference>
<dbReference type="CTD" id="445310"/>
<dbReference type="InterPro" id="IPR059010">
    <property type="entry name" value="TMEM179-179B"/>
</dbReference>
<feature type="transmembrane region" description="Helical" evidence="6">
    <location>
        <begin position="170"/>
        <end position="192"/>
    </location>
</feature>
<feature type="transmembrane region" description="Helical" evidence="6">
    <location>
        <begin position="72"/>
        <end position="95"/>
    </location>
</feature>
<dbReference type="FunCoup" id="A0A3P9A9S7">
    <property type="interactions" value="250"/>
</dbReference>
<reference evidence="8" key="1">
    <citation type="journal article" date="2014" name="PLoS ONE">
        <title>The genome and linkage map of the northern pike (Esox lucius): conserved synteny revealed between the salmonid sister group and the Neoteleostei.</title>
        <authorList>
            <person name="Rondeau E.B."/>
            <person name="Minkley D.R."/>
            <person name="Leong J.S."/>
            <person name="Messmer A.M."/>
            <person name="Jantzen J.R."/>
            <person name="von Schalburg K.R."/>
            <person name="Lemon C."/>
            <person name="Bird N.H."/>
            <person name="Koop B.F."/>
        </authorList>
    </citation>
    <scope>NUCLEOTIDE SEQUENCE</scope>
</reference>
<dbReference type="PANTHER" id="PTHR31872">
    <property type="entry name" value="TRANSMEMBRANE PROTEIN 179"/>
    <property type="match status" value="1"/>
</dbReference>
<name>A0A3P9A9S7_ESOLU</name>
<dbReference type="GeneID" id="105020465"/>
<protein>
    <recommendedName>
        <fullName evidence="9">Transmembrane protein 179</fullName>
    </recommendedName>
</protein>
<evidence type="ECO:0000256" key="5">
    <source>
        <dbReference type="ARBA" id="ARBA00093776"/>
    </source>
</evidence>
<evidence type="ECO:0000256" key="4">
    <source>
        <dbReference type="ARBA" id="ARBA00023136"/>
    </source>
</evidence>
<dbReference type="Pfam" id="PF26158">
    <property type="entry name" value="Claudin_TMEM179-179B"/>
    <property type="match status" value="1"/>
</dbReference>
<evidence type="ECO:0000256" key="2">
    <source>
        <dbReference type="ARBA" id="ARBA00022692"/>
    </source>
</evidence>
<proteinExistence type="inferred from homology"/>
<sequence>MALDNFIFGQCILYFLAFLFSFISVVPLSENGDDFQGKCLLFAEGMWRNENLTVGKQRFMVEEWGPESSCRFITFVGIVSLIISAVQAWRTFFYLCKGHDDSFFHAFLNLLVSLVAVSLVFVASTITSVGFSSWCDAVTGNGAMPSSCEDLQDTDLELGVDNSSFYDQLAIAQFGLWSTWLTWLSITVMAFLKVYRNHRQKELLDSLVHEKELLLGRGSPVRRGSEATEHSGMI</sequence>
<dbReference type="OMA" id="QNENMTM"/>
<keyword evidence="8" id="KW-1185">Reference proteome</keyword>
<feature type="transmembrane region" description="Helical" evidence="6">
    <location>
        <begin position="7"/>
        <end position="28"/>
    </location>
</feature>
<dbReference type="PANTHER" id="PTHR31872:SF5">
    <property type="entry name" value="TRANSMEMBRANE PROTEIN 179"/>
    <property type="match status" value="1"/>
</dbReference>
<evidence type="ECO:0000313" key="8">
    <source>
        <dbReference type="Proteomes" id="UP000265140"/>
    </source>
</evidence>